<keyword evidence="9" id="KW-1185">Reference proteome</keyword>
<dbReference type="PANTHER" id="PTHR11455:SF9">
    <property type="entry name" value="CRYPTOCHROME CIRCADIAN CLOCK 5 ISOFORM X1"/>
    <property type="match status" value="1"/>
</dbReference>
<evidence type="ECO:0000256" key="6">
    <source>
        <dbReference type="RuleBase" id="RU004182"/>
    </source>
</evidence>
<dbReference type="PRINTS" id="PR00147">
    <property type="entry name" value="DNAPHOTLYASE"/>
</dbReference>
<evidence type="ECO:0000313" key="9">
    <source>
        <dbReference type="Proteomes" id="UP000323720"/>
    </source>
</evidence>
<dbReference type="PANTHER" id="PTHR11455">
    <property type="entry name" value="CRYPTOCHROME"/>
    <property type="match status" value="1"/>
</dbReference>
<dbReference type="Proteomes" id="UP000323720">
    <property type="component" value="Unassembled WGS sequence"/>
</dbReference>
<accession>A0A5D0R0E4</accession>
<dbReference type="OrthoDB" id="9772484at2"/>
<dbReference type="Pfam" id="PF00875">
    <property type="entry name" value="DNA_photolyase"/>
    <property type="match status" value="1"/>
</dbReference>
<keyword evidence="4 6" id="KW-0157">Chromophore</keyword>
<dbReference type="Pfam" id="PF03441">
    <property type="entry name" value="FAD_binding_7"/>
    <property type="match status" value="1"/>
</dbReference>
<dbReference type="EMBL" id="VSKK01000005">
    <property type="protein sequence ID" value="TYB74346.1"/>
    <property type="molecule type" value="Genomic_DNA"/>
</dbReference>
<organism evidence="8 9">
    <name type="scientific">Bizionia myxarmorum</name>
    <dbReference type="NCBI Taxonomy" id="291186"/>
    <lineage>
        <taxon>Bacteria</taxon>
        <taxon>Pseudomonadati</taxon>
        <taxon>Bacteroidota</taxon>
        <taxon>Flavobacteriia</taxon>
        <taxon>Flavobacteriales</taxon>
        <taxon>Flavobacteriaceae</taxon>
        <taxon>Bizionia</taxon>
    </lineage>
</organism>
<evidence type="ECO:0000256" key="2">
    <source>
        <dbReference type="ARBA" id="ARBA00022630"/>
    </source>
</evidence>
<evidence type="ECO:0000313" key="8">
    <source>
        <dbReference type="EMBL" id="TYB74346.1"/>
    </source>
</evidence>
<comment type="similarity">
    <text evidence="6">Belongs to the DNA photolyase family.</text>
</comment>
<dbReference type="SUPFAM" id="SSF52425">
    <property type="entry name" value="Cryptochrome/photolyase, N-terminal domain"/>
    <property type="match status" value="1"/>
</dbReference>
<dbReference type="GO" id="GO:0003904">
    <property type="term" value="F:deoxyribodipyrimidine photo-lyase activity"/>
    <property type="evidence" value="ECO:0007669"/>
    <property type="project" value="TreeGrafter"/>
</dbReference>
<reference evidence="8 9" key="1">
    <citation type="submission" date="2019-08" db="EMBL/GenBank/DDBJ databases">
        <title>Genomes of Antarctic Bizionia species.</title>
        <authorList>
            <person name="Bowman J.P."/>
        </authorList>
    </citation>
    <scope>NUCLEOTIDE SEQUENCE [LARGE SCALE GENOMIC DNA]</scope>
    <source>
        <strain evidence="8 9">ADA-4</strain>
    </source>
</reference>
<dbReference type="Gene3D" id="3.40.50.620">
    <property type="entry name" value="HUPs"/>
    <property type="match status" value="1"/>
</dbReference>
<dbReference type="Gene3D" id="1.10.579.10">
    <property type="entry name" value="DNA Cyclobutane Dipyrimidine Photolyase, subunit A, domain 3"/>
    <property type="match status" value="1"/>
</dbReference>
<sequence>MLTNREPIHIVWFKRDLRLEDHEPLQLALQQKERVLCVFIFEQLLLEDPHYSQRHWDFIKESIRDLNQQLEVYNTKVLTINSDIISACNLISNTFQIKTVYSHQETGILVTFDRDKSFKRYCKNNLITWKESIHNGVVRGLINRETWFENWNTIMAEPLITFSAASSDFLDLETIKTLETQCKVTNLETKKEKPFQPGGTSIGLKYLNSFLKDRHKNYMFHISKPDKSRKSCSRLSPYIAWGNISVRQVYQSTKNAQTSTSHKKQLSAFRSRLRWQAHFIQKFEMEHIMESSSVNKGYHKLKKNISDEYQKAWREGQTGFPLVDASMRCLNETGYVNFRMRAMLVSFFTHILWQPWQDASKHLSQQFLDFEPGIHFPQLQMQAGETGINNLRIYNPIKNSLEHDPDGVFIKFWVPELRALDLPFVHEPYLMTTLDQQFNNFELGVHYPIPIVDLKLKRKRASDVLWNMKKNSTVRSESLRILQKHTLNNRSNLLKNDED</sequence>
<dbReference type="InterPro" id="IPR036155">
    <property type="entry name" value="Crypto/Photolyase_N_sf"/>
</dbReference>
<feature type="binding site" evidence="5">
    <location>
        <position position="269"/>
    </location>
    <ligand>
        <name>FAD</name>
        <dbReference type="ChEBI" id="CHEBI:57692"/>
    </ligand>
</feature>
<dbReference type="InterPro" id="IPR002081">
    <property type="entry name" value="Cryptochrome/DNA_photolyase_1"/>
</dbReference>
<comment type="cofactor">
    <cofactor evidence="1">
        <name>(6R)-5,10-methylene-5,6,7,8-tetrahydrofolate</name>
        <dbReference type="ChEBI" id="CHEBI:15636"/>
    </cofactor>
</comment>
<evidence type="ECO:0000256" key="4">
    <source>
        <dbReference type="ARBA" id="ARBA00022991"/>
    </source>
</evidence>
<dbReference type="InterPro" id="IPR005101">
    <property type="entry name" value="Cryptochr/Photolyase_FAD-bd"/>
</dbReference>
<feature type="domain" description="Photolyase/cryptochrome alpha/beta" evidence="7">
    <location>
        <begin position="7"/>
        <end position="137"/>
    </location>
</feature>
<dbReference type="PROSITE" id="PS00394">
    <property type="entry name" value="DNA_PHOTOLYASES_1_1"/>
    <property type="match status" value="1"/>
</dbReference>
<dbReference type="GO" id="GO:0009416">
    <property type="term" value="P:response to light stimulus"/>
    <property type="evidence" value="ECO:0007669"/>
    <property type="project" value="TreeGrafter"/>
</dbReference>
<protein>
    <submittedName>
        <fullName evidence="8">Deoxyribodipyrimidine photo-lyase</fullName>
    </submittedName>
</protein>
<dbReference type="GO" id="GO:0006950">
    <property type="term" value="P:response to stress"/>
    <property type="evidence" value="ECO:0007669"/>
    <property type="project" value="UniProtKB-ARBA"/>
</dbReference>
<dbReference type="GO" id="GO:0003677">
    <property type="term" value="F:DNA binding"/>
    <property type="evidence" value="ECO:0007669"/>
    <property type="project" value="TreeGrafter"/>
</dbReference>
<dbReference type="InterPro" id="IPR018394">
    <property type="entry name" value="DNA_photolyase_1_CS_C"/>
</dbReference>
<dbReference type="GO" id="GO:0006139">
    <property type="term" value="P:nucleobase-containing compound metabolic process"/>
    <property type="evidence" value="ECO:0007669"/>
    <property type="project" value="UniProtKB-ARBA"/>
</dbReference>
<feature type="binding site" evidence="5">
    <location>
        <position position="218"/>
    </location>
    <ligand>
        <name>FAD</name>
        <dbReference type="ChEBI" id="CHEBI:57692"/>
    </ligand>
</feature>
<dbReference type="InterPro" id="IPR006050">
    <property type="entry name" value="DNA_photolyase_N"/>
</dbReference>
<dbReference type="RefSeq" id="WP_148405209.1">
    <property type="nucleotide sequence ID" value="NZ_VSKK01000005.1"/>
</dbReference>
<comment type="caution">
    <text evidence="8">The sequence shown here is derived from an EMBL/GenBank/DDBJ whole genome shotgun (WGS) entry which is preliminary data.</text>
</comment>
<dbReference type="AlphaFoldDB" id="A0A5D0R0E4"/>
<proteinExistence type="inferred from homology"/>
<evidence type="ECO:0000256" key="3">
    <source>
        <dbReference type="ARBA" id="ARBA00022827"/>
    </source>
</evidence>
<evidence type="ECO:0000259" key="7">
    <source>
        <dbReference type="PROSITE" id="PS51645"/>
    </source>
</evidence>
<dbReference type="Gene3D" id="1.25.40.80">
    <property type="match status" value="1"/>
</dbReference>
<dbReference type="PROSITE" id="PS51645">
    <property type="entry name" value="PHR_CRY_ALPHA_BETA"/>
    <property type="match status" value="1"/>
</dbReference>
<dbReference type="GO" id="GO:0071949">
    <property type="term" value="F:FAD binding"/>
    <property type="evidence" value="ECO:0007669"/>
    <property type="project" value="TreeGrafter"/>
</dbReference>
<dbReference type="SUPFAM" id="SSF48173">
    <property type="entry name" value="Cryptochrome/photolyase FAD-binding domain"/>
    <property type="match status" value="1"/>
</dbReference>
<evidence type="ECO:0000256" key="5">
    <source>
        <dbReference type="PIRSR" id="PIRSR602081-1"/>
    </source>
</evidence>
<evidence type="ECO:0000256" key="1">
    <source>
        <dbReference type="ARBA" id="ARBA00001932"/>
    </source>
</evidence>
<name>A0A5D0R0E4_9FLAO</name>
<keyword evidence="3 5" id="KW-0274">FAD</keyword>
<comment type="cofactor">
    <cofactor evidence="5">
        <name>FAD</name>
        <dbReference type="ChEBI" id="CHEBI:57692"/>
    </cofactor>
    <text evidence="5">Binds 1 FAD per subunit.</text>
</comment>
<dbReference type="InterPro" id="IPR036134">
    <property type="entry name" value="Crypto/Photolyase_FAD-like_sf"/>
</dbReference>
<keyword evidence="2 5" id="KW-0285">Flavoprotein</keyword>
<dbReference type="InterPro" id="IPR014729">
    <property type="entry name" value="Rossmann-like_a/b/a_fold"/>
</dbReference>
<keyword evidence="8" id="KW-0456">Lyase</keyword>
<gene>
    <name evidence="8" type="ORF">ES674_14440</name>
</gene>